<evidence type="ECO:0008006" key="3">
    <source>
        <dbReference type="Google" id="ProtNLM"/>
    </source>
</evidence>
<dbReference type="AlphaFoldDB" id="C2MA05"/>
<evidence type="ECO:0000313" key="1">
    <source>
        <dbReference type="EMBL" id="EEK17465.1"/>
    </source>
</evidence>
<name>C2MA05_9PORP</name>
<sequence>MNRIFRLLLIISAVIAVSSCRPEHGRAPLPTVSCAFTTQLPDGLTDLSVLGEEVHLTNKATGVDTRYTSLDSIAVTVGLYDISYTVECTFTLHGIQMRGRLVSRLADVSITEQEGDRAVQLLLPLRVVPQVDDFVIQEIFFTGTLTPAGKQYHGDNYVVLYNGTDHVLYADGIAFCESRFVSTRKYDYKPDIRHEAMAVQAVYVVPGNGKDVAVPPGGRLILCDTGIDHKTNNPNSFDLSKANFEWYDVSTVPAHQDFDSPLVPNLDKWFCYTKSFFVLHNRGFRSYVIARVPIDIDKESYLKDYVYKFTWVLTHAGVSYDMSGSCYKIPNDWILDGVNCSVEANIQWTILPETIDAGYTNCGKADHQKDRYFHSVRRKFLGLDALGNPILQDTNNSTEDFNPMVTPALVEEQGSAIDAKGTPCTTKTYDGVTPMVAK</sequence>
<dbReference type="PROSITE" id="PS51257">
    <property type="entry name" value="PROKAR_LIPOPROTEIN"/>
    <property type="match status" value="1"/>
</dbReference>
<dbReference type="RefSeq" id="WP_007364751.1">
    <property type="nucleotide sequence ID" value="NZ_ACLR01000059.1"/>
</dbReference>
<dbReference type="OrthoDB" id="1409865at2"/>
<dbReference type="Pfam" id="PF16215">
    <property type="entry name" value="DUF4876"/>
    <property type="match status" value="1"/>
</dbReference>
<keyword evidence="2" id="KW-1185">Reference proteome</keyword>
<dbReference type="STRING" id="596327.PORUE0001_1635"/>
<evidence type="ECO:0000313" key="2">
    <source>
        <dbReference type="Proteomes" id="UP000003303"/>
    </source>
</evidence>
<dbReference type="EMBL" id="ACLR01000059">
    <property type="protein sequence ID" value="EEK17465.1"/>
    <property type="molecule type" value="Genomic_DNA"/>
</dbReference>
<dbReference type="InterPro" id="IPR032627">
    <property type="entry name" value="DUF4876"/>
</dbReference>
<protein>
    <recommendedName>
        <fullName evidence="3">DUF4876 domain-containing protein</fullName>
    </recommendedName>
</protein>
<reference evidence="1 2" key="1">
    <citation type="submission" date="2009-04" db="EMBL/GenBank/DDBJ databases">
        <authorList>
            <person name="Sebastian Y."/>
            <person name="Madupu R."/>
            <person name="Durkin A.S."/>
            <person name="Torralba M."/>
            <person name="Methe B."/>
            <person name="Sutton G.G."/>
            <person name="Strausberg R.L."/>
            <person name="Nelson K.E."/>
        </authorList>
    </citation>
    <scope>NUCLEOTIDE SEQUENCE [LARGE SCALE GENOMIC DNA]</scope>
    <source>
        <strain evidence="1 2">60-3</strain>
    </source>
</reference>
<dbReference type="Proteomes" id="UP000003303">
    <property type="component" value="Unassembled WGS sequence"/>
</dbReference>
<organism evidence="1 2">
    <name type="scientific">Porphyromonas uenonis 60-3</name>
    <dbReference type="NCBI Taxonomy" id="596327"/>
    <lineage>
        <taxon>Bacteria</taxon>
        <taxon>Pseudomonadati</taxon>
        <taxon>Bacteroidota</taxon>
        <taxon>Bacteroidia</taxon>
        <taxon>Bacteroidales</taxon>
        <taxon>Porphyromonadaceae</taxon>
        <taxon>Porphyromonas</taxon>
    </lineage>
</organism>
<comment type="caution">
    <text evidence="1">The sequence shown here is derived from an EMBL/GenBank/DDBJ whole genome shotgun (WGS) entry which is preliminary data.</text>
</comment>
<proteinExistence type="predicted"/>
<gene>
    <name evidence="1" type="ORF">PORUE0001_1635</name>
</gene>
<dbReference type="eggNOG" id="ENOG502Z9BC">
    <property type="taxonomic scope" value="Bacteria"/>
</dbReference>
<accession>C2MA05</accession>